<dbReference type="RefSeq" id="WP_187594930.1">
    <property type="nucleotide sequence ID" value="NZ_CP060723.1"/>
</dbReference>
<name>A0A7G9QMB3_9SPHI</name>
<keyword evidence="2" id="KW-1185">Reference proteome</keyword>
<gene>
    <name evidence="1" type="ORF">H9L23_10615</name>
</gene>
<sequence length="331" mass="38015">MEFKTRTLNQLAKMICGDPKDNKISYFRYRSSYYLTEFFGDVDTDYAHDGSTRPIWVSETLSKILQEPSTTADMPSDIFCRVIQLLMEKADPFNEDKERINALEELNTALSREDFEAFYAADNKCYLKHIPSQKVLKPSANPHRPFTSLEIKRRELLVNYLNNCSEDDLIEEILVPLFRQLGYYRISIAGHKDKSLEYGKDIWMKFMLPTQHWLYFGVQVKKGKLDSSGMTKGGNANIAEIHNQVLMMLAHEIFDPEIGKNVLVDHAFIIAGGEITKAAKNWLANALDKSKRSQILFMDREDIINQFIVNNLPLPISAVPAEPEEYDGLPF</sequence>
<dbReference type="AlphaFoldDB" id="A0A7G9QMB3"/>
<dbReference type="KEGG" id="proe:H9L23_10615"/>
<organism evidence="1 2">
    <name type="scientific">Pedobacter roseus</name>
    <dbReference type="NCBI Taxonomy" id="336820"/>
    <lineage>
        <taxon>Bacteria</taxon>
        <taxon>Pseudomonadati</taxon>
        <taxon>Bacteroidota</taxon>
        <taxon>Sphingobacteriia</taxon>
        <taxon>Sphingobacteriales</taxon>
        <taxon>Sphingobacteriaceae</taxon>
        <taxon>Pedobacter</taxon>
    </lineage>
</organism>
<accession>A0A7G9QMB3</accession>
<evidence type="ECO:0000313" key="2">
    <source>
        <dbReference type="Proteomes" id="UP000515806"/>
    </source>
</evidence>
<dbReference type="Proteomes" id="UP000515806">
    <property type="component" value="Chromosome"/>
</dbReference>
<reference evidence="1 2" key="1">
    <citation type="submission" date="2020-08" db="EMBL/GenBank/DDBJ databases">
        <title>Genome sequence of Pedobacter roseus KACC 11594T.</title>
        <authorList>
            <person name="Hyun D.-W."/>
            <person name="Bae J.-W."/>
        </authorList>
    </citation>
    <scope>NUCLEOTIDE SEQUENCE [LARGE SCALE GENOMIC DNA]</scope>
    <source>
        <strain evidence="1 2">KACC 11594</strain>
    </source>
</reference>
<evidence type="ECO:0008006" key="3">
    <source>
        <dbReference type="Google" id="ProtNLM"/>
    </source>
</evidence>
<proteinExistence type="predicted"/>
<dbReference type="EMBL" id="CP060723">
    <property type="protein sequence ID" value="QNN44488.1"/>
    <property type="molecule type" value="Genomic_DNA"/>
</dbReference>
<evidence type="ECO:0000313" key="1">
    <source>
        <dbReference type="EMBL" id="QNN44488.1"/>
    </source>
</evidence>
<protein>
    <recommendedName>
        <fullName evidence="3">Restriction endonuclease</fullName>
    </recommendedName>
</protein>